<feature type="repeat" description="NHL" evidence="4">
    <location>
        <begin position="311"/>
        <end position="347"/>
    </location>
</feature>
<evidence type="ECO:0000313" key="5">
    <source>
        <dbReference type="EMBL" id="CAF1609398.1"/>
    </source>
</evidence>
<dbReference type="Proteomes" id="UP000663855">
    <property type="component" value="Unassembled WGS sequence"/>
</dbReference>
<feature type="repeat" description="NHL" evidence="4">
    <location>
        <begin position="558"/>
        <end position="589"/>
    </location>
</feature>
<evidence type="ECO:0000256" key="1">
    <source>
        <dbReference type="ARBA" id="ARBA00022729"/>
    </source>
</evidence>
<dbReference type="Pfam" id="PF01436">
    <property type="entry name" value="NHL"/>
    <property type="match status" value="3"/>
</dbReference>
<dbReference type="PANTHER" id="PTHR10680:SF28">
    <property type="entry name" value="SMP-30_GLUCONOLACTONASE_LRE-LIKE REGION DOMAIN-CONTAINING PROTEIN"/>
    <property type="match status" value="1"/>
</dbReference>
<comment type="caution">
    <text evidence="5">The sequence shown here is derived from an EMBL/GenBank/DDBJ whole genome shotgun (WGS) entry which is preliminary data.</text>
</comment>
<dbReference type="SUPFAM" id="SSF101898">
    <property type="entry name" value="NHL repeat"/>
    <property type="match status" value="1"/>
</dbReference>
<dbReference type="PROSITE" id="PS51125">
    <property type="entry name" value="NHL"/>
    <property type="match status" value="3"/>
</dbReference>
<evidence type="ECO:0000256" key="3">
    <source>
        <dbReference type="ARBA" id="ARBA00023180"/>
    </source>
</evidence>
<organism evidence="5 7">
    <name type="scientific">Rotaria magnacalcarata</name>
    <dbReference type="NCBI Taxonomy" id="392030"/>
    <lineage>
        <taxon>Eukaryota</taxon>
        <taxon>Metazoa</taxon>
        <taxon>Spiralia</taxon>
        <taxon>Gnathifera</taxon>
        <taxon>Rotifera</taxon>
        <taxon>Eurotatoria</taxon>
        <taxon>Bdelloidea</taxon>
        <taxon>Philodinida</taxon>
        <taxon>Philodinidae</taxon>
        <taxon>Rotaria</taxon>
    </lineage>
</organism>
<name>A0A816BLX0_9BILA</name>
<dbReference type="EMBL" id="CAJOBH010007821">
    <property type="protein sequence ID" value="CAF4095227.1"/>
    <property type="molecule type" value="Genomic_DNA"/>
</dbReference>
<gene>
    <name evidence="6" type="ORF">BYL167_LOCUS18825</name>
    <name evidence="5" type="ORF">CJN711_LOCUS36320</name>
</gene>
<dbReference type="InterPro" id="IPR001258">
    <property type="entry name" value="NHL_repeat"/>
</dbReference>
<keyword evidence="2" id="KW-0677">Repeat</keyword>
<evidence type="ECO:0000313" key="6">
    <source>
        <dbReference type="EMBL" id="CAF4095227.1"/>
    </source>
</evidence>
<dbReference type="Gene3D" id="2.120.10.30">
    <property type="entry name" value="TolB, C-terminal domain"/>
    <property type="match status" value="2"/>
</dbReference>
<dbReference type="GO" id="GO:0005576">
    <property type="term" value="C:extracellular region"/>
    <property type="evidence" value="ECO:0007669"/>
    <property type="project" value="TreeGrafter"/>
</dbReference>
<feature type="repeat" description="NHL" evidence="4">
    <location>
        <begin position="502"/>
        <end position="539"/>
    </location>
</feature>
<dbReference type="AlphaFoldDB" id="A0A816BLX0"/>
<keyword evidence="1" id="KW-0732">Signal</keyword>
<dbReference type="PANTHER" id="PTHR10680">
    <property type="entry name" value="PEPTIDYL-GLYCINE ALPHA-AMIDATING MONOOXYGENASE"/>
    <property type="match status" value="1"/>
</dbReference>
<reference evidence="5" key="1">
    <citation type="submission" date="2021-02" db="EMBL/GenBank/DDBJ databases">
        <authorList>
            <person name="Nowell W R."/>
        </authorList>
    </citation>
    <scope>NUCLEOTIDE SEQUENCE</scope>
</reference>
<accession>A0A816BLX0</accession>
<sequence length="608" mass="68028">MESLLKLLNIQDKVKQNDSLVAVKHESHFHSTAEIDANKTINIQTIETLLPINPNSIIEISNIQLHSNPSVTSNAMPASPIEQWTSNEVQQWLRLPPSTLQLSSGRALLAYMKLLSHDDAQYDEYETRMRHHDVSREQFSNLISSFASACSLNNIKTISNELSDQWTREEIKTWFQQNHLSGNLLDTLDFIDGSQLITYGQLVVNSPSRIDEEYDRLKNKIGKDLFHLDEYARLLNGLKKLVSQSNQKKNHLYIHYFLRLHSLSHRLPAHLLIYLSIDFSVIPLRGCSVDIHPNARWKQNGLTVAGGNGQGNGINQLSYPHGLYVDDDQTVYVADQSNRRIVEWKSGATSGQVVAGGNGLGSGDHQLSQPFDVIVDKETDTLIICDRSNQRVVQWPRRNGTSGETIISNIDCVGLTMDENESLYVVDFGNDEVRRYKKGESQGTVVVGGNGHGNRLDQLYGPRYVFVDRDHSVYVSERGNDRVMKWMKGTKEGIIVAGGQGKGNGLTQLSYPRGVVVDQLGTVYVADDENTRIMRWPKGATQGTVIVGGHGGGGQSNQLNGPIGLSFDRHGNLYVVDNGNHRVQKFNIEFNGSEFYDCVRFFLPISLI</sequence>
<dbReference type="CDD" id="cd05819">
    <property type="entry name" value="NHL"/>
    <property type="match status" value="1"/>
</dbReference>
<dbReference type="EMBL" id="CAJNOV010017578">
    <property type="protein sequence ID" value="CAF1609398.1"/>
    <property type="molecule type" value="Genomic_DNA"/>
</dbReference>
<protein>
    <submittedName>
        <fullName evidence="5">Uncharacterized protein</fullName>
    </submittedName>
</protein>
<dbReference type="Gene3D" id="2.40.10.500">
    <property type="match status" value="1"/>
</dbReference>
<evidence type="ECO:0000256" key="2">
    <source>
        <dbReference type="ARBA" id="ARBA00022737"/>
    </source>
</evidence>
<proteinExistence type="predicted"/>
<dbReference type="Proteomes" id="UP000681967">
    <property type="component" value="Unassembled WGS sequence"/>
</dbReference>
<keyword evidence="3" id="KW-0325">Glycoprotein</keyword>
<evidence type="ECO:0000313" key="7">
    <source>
        <dbReference type="Proteomes" id="UP000663855"/>
    </source>
</evidence>
<dbReference type="InterPro" id="IPR011042">
    <property type="entry name" value="6-blade_b-propeller_TolB-like"/>
</dbReference>
<evidence type="ECO:0000256" key="4">
    <source>
        <dbReference type="PROSITE-ProRule" id="PRU00504"/>
    </source>
</evidence>